<dbReference type="PANTHER" id="PTHR11706:SF33">
    <property type="entry name" value="NATURAL RESISTANCE-ASSOCIATED MACROPHAGE PROTEIN 2"/>
    <property type="match status" value="1"/>
</dbReference>
<dbReference type="InterPro" id="IPR001046">
    <property type="entry name" value="NRAMP_fam"/>
</dbReference>
<feature type="compositionally biased region" description="Acidic residues" evidence="6">
    <location>
        <begin position="555"/>
        <end position="567"/>
    </location>
</feature>
<feature type="transmembrane region" description="Helical" evidence="7">
    <location>
        <begin position="136"/>
        <end position="157"/>
    </location>
</feature>
<feature type="transmembrane region" description="Helical" evidence="7">
    <location>
        <begin position="323"/>
        <end position="350"/>
    </location>
</feature>
<accession>A0A8H7R912</accession>
<keyword evidence="5 7" id="KW-0472">Membrane</keyword>
<evidence type="ECO:0000256" key="1">
    <source>
        <dbReference type="ARBA" id="ARBA00004141"/>
    </source>
</evidence>
<dbReference type="NCBIfam" id="NF037982">
    <property type="entry name" value="Nramp_1"/>
    <property type="match status" value="1"/>
</dbReference>
<feature type="region of interest" description="Disordered" evidence="6">
    <location>
        <begin position="549"/>
        <end position="591"/>
    </location>
</feature>
<keyword evidence="4 7" id="KW-1133">Transmembrane helix</keyword>
<dbReference type="OrthoDB" id="409173at2759"/>
<feature type="transmembrane region" description="Helical" evidence="7">
    <location>
        <begin position="178"/>
        <end position="203"/>
    </location>
</feature>
<proteinExistence type="predicted"/>
<dbReference type="NCBIfam" id="TIGR01197">
    <property type="entry name" value="nramp"/>
    <property type="match status" value="1"/>
</dbReference>
<evidence type="ECO:0000256" key="5">
    <source>
        <dbReference type="ARBA" id="ARBA00023136"/>
    </source>
</evidence>
<dbReference type="PRINTS" id="PR00447">
    <property type="entry name" value="NATRESASSCMP"/>
</dbReference>
<organism evidence="8 9">
    <name type="scientific">Mucor plumbeus</name>
    <dbReference type="NCBI Taxonomy" id="97098"/>
    <lineage>
        <taxon>Eukaryota</taxon>
        <taxon>Fungi</taxon>
        <taxon>Fungi incertae sedis</taxon>
        <taxon>Mucoromycota</taxon>
        <taxon>Mucoromycotina</taxon>
        <taxon>Mucoromycetes</taxon>
        <taxon>Mucorales</taxon>
        <taxon>Mucorineae</taxon>
        <taxon>Mucoraceae</taxon>
        <taxon>Mucor</taxon>
    </lineage>
</organism>
<feature type="transmembrane region" description="Helical" evidence="7">
    <location>
        <begin position="209"/>
        <end position="226"/>
    </location>
</feature>
<feature type="transmembrane region" description="Helical" evidence="7">
    <location>
        <begin position="421"/>
        <end position="439"/>
    </location>
</feature>
<feature type="compositionally biased region" description="Low complexity" evidence="6">
    <location>
        <begin position="36"/>
        <end position="51"/>
    </location>
</feature>
<comment type="subcellular location">
    <subcellularLocation>
        <location evidence="1">Membrane</location>
        <topology evidence="1">Multi-pass membrane protein</topology>
    </subcellularLocation>
</comment>
<keyword evidence="3 7" id="KW-0812">Transmembrane</keyword>
<evidence type="ECO:0000313" key="8">
    <source>
        <dbReference type="EMBL" id="KAG2206373.1"/>
    </source>
</evidence>
<dbReference type="Proteomes" id="UP000650833">
    <property type="component" value="Unassembled WGS sequence"/>
</dbReference>
<evidence type="ECO:0000256" key="7">
    <source>
        <dbReference type="SAM" id="Phobius"/>
    </source>
</evidence>
<keyword evidence="9" id="KW-1185">Reference proteome</keyword>
<dbReference type="GO" id="GO:0015086">
    <property type="term" value="F:cadmium ion transmembrane transporter activity"/>
    <property type="evidence" value="ECO:0007669"/>
    <property type="project" value="TreeGrafter"/>
</dbReference>
<feature type="transmembrane region" description="Helical" evidence="7">
    <location>
        <begin position="238"/>
        <end position="255"/>
    </location>
</feature>
<sequence length="591" mass="65782">MVPHDARRLSEDDDLDIFTLTDYEDPLLSKNEQFVDTQSQQQQHTTTDSSSRLFGDDLEIKPEIDTGTVSESCFSFKKLWKYTGPGKFIVSLSMNLKQRLIEYCYSIGWLMSIAYLDPGNLESDLQTGAVAGYSLLWLLFWSHVIGLIFQLLSARLGTITGKHLAQLIRQSYSKKLTLVLWAFAQLAIIGADILEIVGTAVALHILLRLPLWAGVLMTATDTFTFMMIQRYGIRRLEAFFMVLITMMAVCFWVELVQSQPDVRKIIEGVIVPYVPKDAELQAVAMLGAIVMPHNMFLHSALVMSRDLGRQPSIRKLKEANFYFAIESILALSVSFFVNLAIVVVFAQVFFKPDHTGPIKIPGLDDADEVLSGTLGSAAKYLWAAGLLAAGQSSTMTGTLAGQYVTEGFFGNIFKKDWHRIAATRSISLIPGMLVAIFAVDHFDTMGELLNVLQSVCLPTVLIPIIKLSTSPNVLSKEFRPSLFLQITCWGLTVVVISFDIFLFVNHATTLIAAVIIGVTGVIYLLFLAYLVWKPLETPKLSATEDGWMSLPQNENDLDDSFISDEPESSSSNSNSNRRSKYDDDAEEIYAL</sequence>
<dbReference type="EMBL" id="JAEPRC010000153">
    <property type="protein sequence ID" value="KAG2206373.1"/>
    <property type="molecule type" value="Genomic_DNA"/>
</dbReference>
<feature type="transmembrane region" description="Helical" evidence="7">
    <location>
        <begin position="282"/>
        <end position="302"/>
    </location>
</feature>
<evidence type="ECO:0000256" key="2">
    <source>
        <dbReference type="ARBA" id="ARBA00022448"/>
    </source>
</evidence>
<name>A0A8H7R912_9FUNG</name>
<feature type="transmembrane region" description="Helical" evidence="7">
    <location>
        <begin position="481"/>
        <end position="504"/>
    </location>
</feature>
<evidence type="ECO:0000313" key="9">
    <source>
        <dbReference type="Proteomes" id="UP000650833"/>
    </source>
</evidence>
<dbReference type="PANTHER" id="PTHR11706">
    <property type="entry name" value="SOLUTE CARRIER PROTEIN FAMILY 11 MEMBER"/>
    <property type="match status" value="1"/>
</dbReference>
<feature type="region of interest" description="Disordered" evidence="6">
    <location>
        <begin position="34"/>
        <end position="53"/>
    </location>
</feature>
<evidence type="ECO:0008006" key="10">
    <source>
        <dbReference type="Google" id="ProtNLM"/>
    </source>
</evidence>
<evidence type="ECO:0000256" key="6">
    <source>
        <dbReference type="SAM" id="MobiDB-lite"/>
    </source>
</evidence>
<dbReference type="GO" id="GO:0005886">
    <property type="term" value="C:plasma membrane"/>
    <property type="evidence" value="ECO:0007669"/>
    <property type="project" value="TreeGrafter"/>
</dbReference>
<evidence type="ECO:0000256" key="4">
    <source>
        <dbReference type="ARBA" id="ARBA00022989"/>
    </source>
</evidence>
<dbReference type="Pfam" id="PF01566">
    <property type="entry name" value="Nramp"/>
    <property type="match status" value="1"/>
</dbReference>
<feature type="transmembrane region" description="Helical" evidence="7">
    <location>
        <begin position="380"/>
        <end position="400"/>
    </location>
</feature>
<reference evidence="8" key="1">
    <citation type="submission" date="2020-12" db="EMBL/GenBank/DDBJ databases">
        <title>Metabolic potential, ecology and presence of endohyphal bacteria is reflected in genomic diversity of Mucoromycotina.</title>
        <authorList>
            <person name="Muszewska A."/>
            <person name="Okrasinska A."/>
            <person name="Steczkiewicz K."/>
            <person name="Drgas O."/>
            <person name="Orlowska M."/>
            <person name="Perlinska-Lenart U."/>
            <person name="Aleksandrzak-Piekarczyk T."/>
            <person name="Szatraj K."/>
            <person name="Zielenkiewicz U."/>
            <person name="Pilsyk S."/>
            <person name="Malc E."/>
            <person name="Mieczkowski P."/>
            <person name="Kruszewska J.S."/>
            <person name="Biernat P."/>
            <person name="Pawlowska J."/>
        </authorList>
    </citation>
    <scope>NUCLEOTIDE SEQUENCE</scope>
    <source>
        <strain evidence="8">CBS 226.32</strain>
    </source>
</reference>
<dbReference type="GO" id="GO:0005384">
    <property type="term" value="F:manganese ion transmembrane transporter activity"/>
    <property type="evidence" value="ECO:0007669"/>
    <property type="project" value="TreeGrafter"/>
</dbReference>
<gene>
    <name evidence="8" type="ORF">INT46_003769</name>
</gene>
<feature type="transmembrane region" description="Helical" evidence="7">
    <location>
        <begin position="510"/>
        <end position="532"/>
    </location>
</feature>
<comment type="caution">
    <text evidence="8">The sequence shown here is derived from an EMBL/GenBank/DDBJ whole genome shotgun (WGS) entry which is preliminary data.</text>
</comment>
<dbReference type="AlphaFoldDB" id="A0A8H7R912"/>
<protein>
    <recommendedName>
        <fullName evidence="10">Natural resistance-associated macrophage protein</fullName>
    </recommendedName>
</protein>
<evidence type="ECO:0000256" key="3">
    <source>
        <dbReference type="ARBA" id="ARBA00022692"/>
    </source>
</evidence>
<keyword evidence="2" id="KW-0813">Transport</keyword>
<dbReference type="GO" id="GO:0034755">
    <property type="term" value="P:iron ion transmembrane transport"/>
    <property type="evidence" value="ECO:0007669"/>
    <property type="project" value="TreeGrafter"/>
</dbReference>